<dbReference type="PROSITE" id="PS51257">
    <property type="entry name" value="PROKAR_LIPOPROTEIN"/>
    <property type="match status" value="1"/>
</dbReference>
<evidence type="ECO:0000256" key="6">
    <source>
        <dbReference type="ARBA" id="ARBA00023237"/>
    </source>
</evidence>
<dbReference type="EMBL" id="LNYX01000034">
    <property type="protein sequence ID" value="KTD61252.1"/>
    <property type="molecule type" value="Genomic_DNA"/>
</dbReference>
<keyword evidence="4 8" id="KW-0732">Signal</keyword>
<accession>A0A0W0YWN9</accession>
<keyword evidence="6" id="KW-0998">Cell outer membrane</keyword>
<dbReference type="RefSeq" id="WP_058484776.1">
    <property type="nucleotide sequence ID" value="NZ_CAAAII010000004.1"/>
</dbReference>
<feature type="signal peptide" evidence="8">
    <location>
        <begin position="1"/>
        <end position="19"/>
    </location>
</feature>
<evidence type="ECO:0000313" key="10">
    <source>
        <dbReference type="Proteomes" id="UP000054877"/>
    </source>
</evidence>
<gene>
    <name evidence="9" type="ORF">Lspi_2872</name>
</gene>
<comment type="similarity">
    <text evidence="2">Belongs to the lipid A palmitoyltransferase family.</text>
</comment>
<dbReference type="NCBIfam" id="NF008271">
    <property type="entry name" value="PRK11045.1"/>
    <property type="match status" value="1"/>
</dbReference>
<name>A0A0W0YWN9_LEGSP</name>
<dbReference type="STRING" id="452.Lspi_2872"/>
<evidence type="ECO:0000256" key="1">
    <source>
        <dbReference type="ARBA" id="ARBA00004442"/>
    </source>
</evidence>
<dbReference type="GO" id="GO:0009279">
    <property type="term" value="C:cell outer membrane"/>
    <property type="evidence" value="ECO:0007669"/>
    <property type="project" value="UniProtKB-SubCell"/>
</dbReference>
<evidence type="ECO:0000256" key="4">
    <source>
        <dbReference type="ARBA" id="ARBA00022729"/>
    </source>
</evidence>
<organism evidence="9 10">
    <name type="scientific">Legionella spiritensis</name>
    <dbReference type="NCBI Taxonomy" id="452"/>
    <lineage>
        <taxon>Bacteria</taxon>
        <taxon>Pseudomonadati</taxon>
        <taxon>Pseudomonadota</taxon>
        <taxon>Gammaproteobacteria</taxon>
        <taxon>Legionellales</taxon>
        <taxon>Legionellaceae</taxon>
        <taxon>Legionella</taxon>
    </lineage>
</organism>
<protein>
    <submittedName>
        <fullName evidence="9">Lipid A palmitoyltransferase</fullName>
    </submittedName>
</protein>
<evidence type="ECO:0000256" key="3">
    <source>
        <dbReference type="ARBA" id="ARBA00022679"/>
    </source>
</evidence>
<reference evidence="9 10" key="1">
    <citation type="submission" date="2015-11" db="EMBL/GenBank/DDBJ databases">
        <title>Genomic analysis of 38 Legionella species identifies large and diverse effector repertoires.</title>
        <authorList>
            <person name="Burstein D."/>
            <person name="Amaro F."/>
            <person name="Zusman T."/>
            <person name="Lifshitz Z."/>
            <person name="Cohen O."/>
            <person name="Gilbert J.A."/>
            <person name="Pupko T."/>
            <person name="Shuman H.A."/>
            <person name="Segal G."/>
        </authorList>
    </citation>
    <scope>NUCLEOTIDE SEQUENCE [LARGE SCALE GENOMIC DNA]</scope>
    <source>
        <strain evidence="9 10">Mt.St.Helens-9</strain>
    </source>
</reference>
<dbReference type="OrthoDB" id="9156803at2"/>
<dbReference type="Gene3D" id="2.40.160.20">
    <property type="match status" value="1"/>
</dbReference>
<proteinExistence type="inferred from homology"/>
<dbReference type="PATRIC" id="fig|452.5.peg.3177"/>
<evidence type="ECO:0000256" key="5">
    <source>
        <dbReference type="ARBA" id="ARBA00023136"/>
    </source>
</evidence>
<feature type="chain" id="PRO_5006918018" evidence="8">
    <location>
        <begin position="20"/>
        <end position="190"/>
    </location>
</feature>
<evidence type="ECO:0000313" key="9">
    <source>
        <dbReference type="EMBL" id="KTD61252.1"/>
    </source>
</evidence>
<dbReference type="InterPro" id="IPR009746">
    <property type="entry name" value="LipidA_acyl_PagP"/>
</dbReference>
<sequence>MKKLRFALLLCLSSVPVFAAASTACSGTPSLFKKSCLRLHQIWNEGHTEVYLPFYAWHNRYTYTEEKLSKTIYNEKAWGFGLGKGFDDEDGDWHGLYAMAFLDSHNHVQPIAGYAFLKTAHIKDSARLGLGYSVFLTQRSDIFNGYPFPGAAPWISIGYRQASLSAAYVPGGTNIGNVLFIFAKWSFEQL</sequence>
<comment type="caution">
    <text evidence="9">The sequence shown here is derived from an EMBL/GenBank/DDBJ whole genome shotgun (WGS) entry which is preliminary data.</text>
</comment>
<comment type="subcellular location">
    <subcellularLocation>
        <location evidence="1">Cell outer membrane</location>
    </subcellularLocation>
</comment>
<dbReference type="Proteomes" id="UP000054877">
    <property type="component" value="Unassembled WGS sequence"/>
</dbReference>
<dbReference type="InterPro" id="IPR011250">
    <property type="entry name" value="OMP/PagP_B-barrel"/>
</dbReference>
<keyword evidence="5" id="KW-0472">Membrane</keyword>
<keyword evidence="7" id="KW-0012">Acyltransferase</keyword>
<evidence type="ECO:0000256" key="2">
    <source>
        <dbReference type="ARBA" id="ARBA00006368"/>
    </source>
</evidence>
<evidence type="ECO:0000256" key="8">
    <source>
        <dbReference type="SAM" id="SignalP"/>
    </source>
</evidence>
<dbReference type="AlphaFoldDB" id="A0A0W0YWN9"/>
<dbReference type="Pfam" id="PF07017">
    <property type="entry name" value="PagP"/>
    <property type="match status" value="1"/>
</dbReference>
<keyword evidence="10" id="KW-1185">Reference proteome</keyword>
<evidence type="ECO:0000256" key="7">
    <source>
        <dbReference type="ARBA" id="ARBA00023315"/>
    </source>
</evidence>
<keyword evidence="3 9" id="KW-0808">Transferase</keyword>
<dbReference type="SUPFAM" id="SSF56925">
    <property type="entry name" value="OMPA-like"/>
    <property type="match status" value="1"/>
</dbReference>
<dbReference type="GO" id="GO:0016746">
    <property type="term" value="F:acyltransferase activity"/>
    <property type="evidence" value="ECO:0007669"/>
    <property type="project" value="UniProtKB-KW"/>
</dbReference>